<evidence type="ECO:0000313" key="2">
    <source>
        <dbReference type="EMBL" id="MCQ4164930.1"/>
    </source>
</evidence>
<name>A0ABT1QRK1_9GAMM</name>
<gene>
    <name evidence="2" type="ORF">NM961_09435</name>
</gene>
<dbReference type="EMBL" id="JANFQO010000007">
    <property type="protein sequence ID" value="MCQ4164930.1"/>
    <property type="molecule type" value="Genomic_DNA"/>
</dbReference>
<protein>
    <submittedName>
        <fullName evidence="2">Transporter</fullName>
    </submittedName>
</protein>
<sequence>MRYSRCLHSMAMLLSLLAAADTAAADEGPAFDRPGIAFSTLTIAVGALSLEQGLPDFAFDDEGGVRSRSYSADTTLRFGLAPRLEMQLSGAAFNYQRASGPGFRSSINGSGDLGVALKAALPSGSETLSWAVLGGVTLATGDAAFSAGGTQYDLAGTLGIDLGGSRSLSLYAGVNRLDGVETYTFSPGMGFALGERGGAFIEAGYSDGSGVAATAVAGGGFTWMATPSVQLDISADFGLNEAAADIQGGVGVSVYFD</sequence>
<dbReference type="InterPro" id="IPR025737">
    <property type="entry name" value="FApF"/>
</dbReference>
<feature type="chain" id="PRO_5047175374" evidence="1">
    <location>
        <begin position="21"/>
        <end position="257"/>
    </location>
</feature>
<feature type="signal peptide" evidence="1">
    <location>
        <begin position="1"/>
        <end position="20"/>
    </location>
</feature>
<dbReference type="Proteomes" id="UP001165498">
    <property type="component" value="Unassembled WGS sequence"/>
</dbReference>
<evidence type="ECO:0000313" key="3">
    <source>
        <dbReference type="Proteomes" id="UP001165498"/>
    </source>
</evidence>
<keyword evidence="1" id="KW-0732">Signal</keyword>
<dbReference type="RefSeq" id="WP_255913951.1">
    <property type="nucleotide sequence ID" value="NZ_JANFQO010000007.1"/>
</dbReference>
<evidence type="ECO:0000256" key="1">
    <source>
        <dbReference type="SAM" id="SignalP"/>
    </source>
</evidence>
<keyword evidence="3" id="KW-1185">Reference proteome</keyword>
<comment type="caution">
    <text evidence="2">The sequence shown here is derived from an EMBL/GenBank/DDBJ whole genome shotgun (WGS) entry which is preliminary data.</text>
</comment>
<organism evidence="2 3">
    <name type="scientific">Tahibacter harae</name>
    <dbReference type="NCBI Taxonomy" id="2963937"/>
    <lineage>
        <taxon>Bacteria</taxon>
        <taxon>Pseudomonadati</taxon>
        <taxon>Pseudomonadota</taxon>
        <taxon>Gammaproteobacteria</taxon>
        <taxon>Lysobacterales</taxon>
        <taxon>Rhodanobacteraceae</taxon>
        <taxon>Tahibacter</taxon>
    </lineage>
</organism>
<accession>A0ABT1QRK1</accession>
<dbReference type="Pfam" id="PF13557">
    <property type="entry name" value="Phenol_MetA_deg"/>
    <property type="match status" value="1"/>
</dbReference>
<proteinExistence type="predicted"/>
<reference evidence="2" key="1">
    <citation type="submission" date="2022-07" db="EMBL/GenBank/DDBJ databases">
        <title>Tahibacter sp., a new gammaproteobacterium isolated from the silt sample collected at pig farm.</title>
        <authorList>
            <person name="Chen H."/>
        </authorList>
    </citation>
    <scope>NUCLEOTIDE SEQUENCE</scope>
    <source>
        <strain evidence="2">P2K</strain>
    </source>
</reference>